<name>A0A382T2R8_9ZZZZ</name>
<feature type="non-terminal residue" evidence="1">
    <location>
        <position position="239"/>
    </location>
</feature>
<proteinExistence type="predicted"/>
<protein>
    <recommendedName>
        <fullName evidence="2">HEAT repeat domain-containing protein</fullName>
    </recommendedName>
</protein>
<dbReference type="AlphaFoldDB" id="A0A382T2R8"/>
<organism evidence="1">
    <name type="scientific">marine metagenome</name>
    <dbReference type="NCBI Taxonomy" id="408172"/>
    <lineage>
        <taxon>unclassified sequences</taxon>
        <taxon>metagenomes</taxon>
        <taxon>ecological metagenomes</taxon>
    </lineage>
</organism>
<accession>A0A382T2R8</accession>
<evidence type="ECO:0000313" key="1">
    <source>
        <dbReference type="EMBL" id="SVD16112.1"/>
    </source>
</evidence>
<sequence length="239" mass="25603">MEGLRLSKSELKRQFGISERLAVRVGALCSKGLLITAALLEELGENRDLVKVLLDPTLLSTAAEIDTESLRNLSPSAGVLGIYNGVLALEEEALAAESWEVEKGTGALSLSEPAPLPILGHSEAQALFSGEELSRLKLTILTGVDPDAKREALRRIALSPLPLEEKGAITLPVLGDADPRVRREAVEALRHLGMDGALSELLSTLAEGPSHSKLIALQRVEALREKIADQERKITLGCL</sequence>
<dbReference type="EMBL" id="UINC01133274">
    <property type="protein sequence ID" value="SVD16112.1"/>
    <property type="molecule type" value="Genomic_DNA"/>
</dbReference>
<reference evidence="1" key="1">
    <citation type="submission" date="2018-05" db="EMBL/GenBank/DDBJ databases">
        <authorList>
            <person name="Lanie J.A."/>
            <person name="Ng W.-L."/>
            <person name="Kazmierczak K.M."/>
            <person name="Andrzejewski T.M."/>
            <person name="Davidsen T.M."/>
            <person name="Wayne K.J."/>
            <person name="Tettelin H."/>
            <person name="Glass J.I."/>
            <person name="Rusch D."/>
            <person name="Podicherti R."/>
            <person name="Tsui H.-C.T."/>
            <person name="Winkler M.E."/>
        </authorList>
    </citation>
    <scope>NUCLEOTIDE SEQUENCE</scope>
</reference>
<evidence type="ECO:0008006" key="2">
    <source>
        <dbReference type="Google" id="ProtNLM"/>
    </source>
</evidence>
<gene>
    <name evidence="1" type="ORF">METZ01_LOCUS368966</name>
</gene>
<dbReference type="SUPFAM" id="SSF48371">
    <property type="entry name" value="ARM repeat"/>
    <property type="match status" value="1"/>
</dbReference>
<dbReference type="InterPro" id="IPR016024">
    <property type="entry name" value="ARM-type_fold"/>
</dbReference>